<accession>U4LDD0</accession>
<feature type="compositionally biased region" description="Polar residues" evidence="1">
    <location>
        <begin position="25"/>
        <end position="50"/>
    </location>
</feature>
<proteinExistence type="predicted"/>
<dbReference type="EMBL" id="HF935418">
    <property type="protein sequence ID" value="CCX30119.1"/>
    <property type="molecule type" value="Genomic_DNA"/>
</dbReference>
<keyword evidence="3" id="KW-1185">Reference proteome</keyword>
<name>U4LDD0_PYROM</name>
<protein>
    <submittedName>
        <fullName evidence="2">Uncharacterized protein</fullName>
    </submittedName>
</protein>
<dbReference type="OrthoDB" id="5390667at2759"/>
<gene>
    <name evidence="2" type="ORF">PCON_08145</name>
</gene>
<dbReference type="Proteomes" id="UP000018144">
    <property type="component" value="Unassembled WGS sequence"/>
</dbReference>
<sequence>MIPSMFNLSKKLRKSRKSPYAASGAQKNSHNDNYGSTVSLPNLETCTSAPTPIKAGEHIYPPKQNSRIDPDAPLRKSASKSPIRRTRVANRPKTFYRLIGPEGLFGSELKLDDDALKSENGPSPVALPHKALALLGIHEATGFGTPSTPEPWDQDLVDEFGDDDCSSPINVPLHTLLDRPPECVYFRPQSLCSSFSIRSDNTLATTTTATSITTISPSIKPDYEDAESIVRSEISMLNLDDSDDETPTVETVSEKRKTRRLLPKNKKWDKTKGLPLEIALKVCEYFVTETHHEDMDEDERNARCPNCDVYALWSISQVNKTWSQAANTMLYGCVSLDFGYYSAPARDVNGEGIPPTFVPYTNCCSHDGNPLHTKLDVNAKLQLLYRTIWDSQDDIAARIRGIKLPRRLFSVTKYPLSAVLQKCPNLEFVDHAVTSGSTKDLITVLSNLKQIKRWAWKREHGVKYETNKVKQNRLTDMIEEKCP</sequence>
<dbReference type="AlphaFoldDB" id="U4LDD0"/>
<organism evidence="2 3">
    <name type="scientific">Pyronema omphalodes (strain CBS 100304)</name>
    <name type="common">Pyronema confluens</name>
    <dbReference type="NCBI Taxonomy" id="1076935"/>
    <lineage>
        <taxon>Eukaryota</taxon>
        <taxon>Fungi</taxon>
        <taxon>Dikarya</taxon>
        <taxon>Ascomycota</taxon>
        <taxon>Pezizomycotina</taxon>
        <taxon>Pezizomycetes</taxon>
        <taxon>Pezizales</taxon>
        <taxon>Pyronemataceae</taxon>
        <taxon>Pyronema</taxon>
    </lineage>
</organism>
<evidence type="ECO:0000313" key="3">
    <source>
        <dbReference type="Proteomes" id="UP000018144"/>
    </source>
</evidence>
<feature type="region of interest" description="Disordered" evidence="1">
    <location>
        <begin position="1"/>
        <end position="87"/>
    </location>
</feature>
<evidence type="ECO:0000256" key="1">
    <source>
        <dbReference type="SAM" id="MobiDB-lite"/>
    </source>
</evidence>
<reference evidence="2 3" key="1">
    <citation type="journal article" date="2013" name="PLoS Genet.">
        <title>The genome and development-dependent transcriptomes of Pyronema confluens: a window into fungal evolution.</title>
        <authorList>
            <person name="Traeger S."/>
            <person name="Altegoer F."/>
            <person name="Freitag M."/>
            <person name="Gabaldon T."/>
            <person name="Kempken F."/>
            <person name="Kumar A."/>
            <person name="Marcet-Houben M."/>
            <person name="Poggeler S."/>
            <person name="Stajich J.E."/>
            <person name="Nowrousian M."/>
        </authorList>
    </citation>
    <scope>NUCLEOTIDE SEQUENCE [LARGE SCALE GENOMIC DNA]</scope>
    <source>
        <strain evidence="3">CBS 100304</strain>
        <tissue evidence="2">Vegetative mycelium</tissue>
    </source>
</reference>
<evidence type="ECO:0000313" key="2">
    <source>
        <dbReference type="EMBL" id="CCX30119.1"/>
    </source>
</evidence>